<dbReference type="PANTHER" id="PTHR47723">
    <property type="entry name" value="OS05G0353850 PROTEIN"/>
    <property type="match status" value="1"/>
</dbReference>
<dbReference type="Gene3D" id="3.30.420.10">
    <property type="entry name" value="Ribonuclease H-like superfamily/Ribonuclease H"/>
    <property type="match status" value="1"/>
</dbReference>
<dbReference type="CDD" id="cd06222">
    <property type="entry name" value="RNase_H_like"/>
    <property type="match status" value="1"/>
</dbReference>
<dbReference type="InterPro" id="IPR053151">
    <property type="entry name" value="RNase_H-like"/>
</dbReference>
<dbReference type="EMBL" id="JAUJYN010000002">
    <property type="protein sequence ID" value="KAK1277704.1"/>
    <property type="molecule type" value="Genomic_DNA"/>
</dbReference>
<evidence type="ECO:0000313" key="2">
    <source>
        <dbReference type="EMBL" id="KAK1277704.1"/>
    </source>
</evidence>
<evidence type="ECO:0000313" key="3">
    <source>
        <dbReference type="Proteomes" id="UP001179952"/>
    </source>
</evidence>
<dbReference type="PANTHER" id="PTHR47723:SF19">
    <property type="entry name" value="POLYNUCLEOTIDYL TRANSFERASE, RIBONUCLEASE H-LIKE SUPERFAMILY PROTEIN"/>
    <property type="match status" value="1"/>
</dbReference>
<proteinExistence type="predicted"/>
<feature type="domain" description="RNase H type-1" evidence="1">
    <location>
        <begin position="1"/>
        <end position="58"/>
    </location>
</feature>
<comment type="caution">
    <text evidence="2">The sequence shown here is derived from an EMBL/GenBank/DDBJ whole genome shotgun (WGS) entry which is preliminary data.</text>
</comment>
<gene>
    <name evidence="2" type="ORF">QJS04_geneDACA022244</name>
</gene>
<organism evidence="2 3">
    <name type="scientific">Acorus gramineus</name>
    <name type="common">Dwarf sweet flag</name>
    <dbReference type="NCBI Taxonomy" id="55184"/>
    <lineage>
        <taxon>Eukaryota</taxon>
        <taxon>Viridiplantae</taxon>
        <taxon>Streptophyta</taxon>
        <taxon>Embryophyta</taxon>
        <taxon>Tracheophyta</taxon>
        <taxon>Spermatophyta</taxon>
        <taxon>Magnoliopsida</taxon>
        <taxon>Liliopsida</taxon>
        <taxon>Acoraceae</taxon>
        <taxon>Acorus</taxon>
    </lineage>
</organism>
<dbReference type="Proteomes" id="UP001179952">
    <property type="component" value="Unassembled WGS sequence"/>
</dbReference>
<evidence type="ECO:0000259" key="1">
    <source>
        <dbReference type="Pfam" id="PF13456"/>
    </source>
</evidence>
<name>A0AAV9BNR0_ACOGR</name>
<reference evidence="2" key="1">
    <citation type="journal article" date="2023" name="Nat. Commun.">
        <title>Diploid and tetraploid genomes of Acorus and the evolution of monocots.</title>
        <authorList>
            <person name="Ma L."/>
            <person name="Liu K.W."/>
            <person name="Li Z."/>
            <person name="Hsiao Y.Y."/>
            <person name="Qi Y."/>
            <person name="Fu T."/>
            <person name="Tang G.D."/>
            <person name="Zhang D."/>
            <person name="Sun W.H."/>
            <person name="Liu D.K."/>
            <person name="Li Y."/>
            <person name="Chen G.Z."/>
            <person name="Liu X.D."/>
            <person name="Liao X.Y."/>
            <person name="Jiang Y.T."/>
            <person name="Yu X."/>
            <person name="Hao Y."/>
            <person name="Huang J."/>
            <person name="Zhao X.W."/>
            <person name="Ke S."/>
            <person name="Chen Y.Y."/>
            <person name="Wu W.L."/>
            <person name="Hsu J.L."/>
            <person name="Lin Y.F."/>
            <person name="Huang M.D."/>
            <person name="Li C.Y."/>
            <person name="Huang L."/>
            <person name="Wang Z.W."/>
            <person name="Zhao X."/>
            <person name="Zhong W.Y."/>
            <person name="Peng D.H."/>
            <person name="Ahmad S."/>
            <person name="Lan S."/>
            <person name="Zhang J.S."/>
            <person name="Tsai W.C."/>
            <person name="Van de Peer Y."/>
            <person name="Liu Z.J."/>
        </authorList>
    </citation>
    <scope>NUCLEOTIDE SEQUENCE</scope>
    <source>
        <strain evidence="2">SCP</strain>
    </source>
</reference>
<dbReference type="InterPro" id="IPR044730">
    <property type="entry name" value="RNase_H-like_dom_plant"/>
</dbReference>
<dbReference type="InterPro" id="IPR036397">
    <property type="entry name" value="RNaseH_sf"/>
</dbReference>
<dbReference type="GO" id="GO:0003676">
    <property type="term" value="F:nucleic acid binding"/>
    <property type="evidence" value="ECO:0007669"/>
    <property type="project" value="InterPro"/>
</dbReference>
<dbReference type="GO" id="GO:0004523">
    <property type="term" value="F:RNA-DNA hybrid ribonuclease activity"/>
    <property type="evidence" value="ECO:0007669"/>
    <property type="project" value="InterPro"/>
</dbReference>
<accession>A0AAV9BNR0</accession>
<dbReference type="Pfam" id="PF13456">
    <property type="entry name" value="RVT_3"/>
    <property type="match status" value="1"/>
</dbReference>
<reference evidence="2" key="2">
    <citation type="submission" date="2023-06" db="EMBL/GenBank/DDBJ databases">
        <authorList>
            <person name="Ma L."/>
            <person name="Liu K.-W."/>
            <person name="Li Z."/>
            <person name="Hsiao Y.-Y."/>
            <person name="Qi Y."/>
            <person name="Fu T."/>
            <person name="Tang G."/>
            <person name="Zhang D."/>
            <person name="Sun W.-H."/>
            <person name="Liu D.-K."/>
            <person name="Li Y."/>
            <person name="Chen G.-Z."/>
            <person name="Liu X.-D."/>
            <person name="Liao X.-Y."/>
            <person name="Jiang Y.-T."/>
            <person name="Yu X."/>
            <person name="Hao Y."/>
            <person name="Huang J."/>
            <person name="Zhao X.-W."/>
            <person name="Ke S."/>
            <person name="Chen Y.-Y."/>
            <person name="Wu W.-L."/>
            <person name="Hsu J.-L."/>
            <person name="Lin Y.-F."/>
            <person name="Huang M.-D."/>
            <person name="Li C.-Y."/>
            <person name="Huang L."/>
            <person name="Wang Z.-W."/>
            <person name="Zhao X."/>
            <person name="Zhong W.-Y."/>
            <person name="Peng D.-H."/>
            <person name="Ahmad S."/>
            <person name="Lan S."/>
            <person name="Zhang J.-S."/>
            <person name="Tsai W.-C."/>
            <person name="Van De Peer Y."/>
            <person name="Liu Z.-J."/>
        </authorList>
    </citation>
    <scope>NUCLEOTIDE SEQUENCE</scope>
    <source>
        <strain evidence="2">SCP</strain>
        <tissue evidence="2">Leaves</tissue>
    </source>
</reference>
<dbReference type="InterPro" id="IPR002156">
    <property type="entry name" value="RNaseH_domain"/>
</dbReference>
<protein>
    <recommendedName>
        <fullName evidence="1">RNase H type-1 domain-containing protein</fullName>
    </recommendedName>
</protein>
<keyword evidence="3" id="KW-1185">Reference proteome</keyword>
<dbReference type="AlphaFoldDB" id="A0AAV9BNR0"/>
<sequence length="95" mass="10976">METDSSTAVAWTKDKGCLPWQVLREWKEIQHILASLQQWRISHVFREGNQVADYLAAMRTTSRNSILRPDEFDPSLHLILSKDAAGQRYTRSCKS</sequence>